<gene>
    <name evidence="1" type="ORF">M2350_001063</name>
</gene>
<dbReference type="PROSITE" id="PS51257">
    <property type="entry name" value="PROKAR_LIPOPROTEIN"/>
    <property type="match status" value="1"/>
</dbReference>
<protein>
    <recommendedName>
        <fullName evidence="3">Lipoprotein</fullName>
    </recommendedName>
</protein>
<proteinExistence type="predicted"/>
<evidence type="ECO:0000313" key="1">
    <source>
        <dbReference type="EMBL" id="MCS3918663.1"/>
    </source>
</evidence>
<dbReference type="Proteomes" id="UP001204798">
    <property type="component" value="Unassembled WGS sequence"/>
</dbReference>
<dbReference type="RefSeq" id="WP_259094659.1">
    <property type="nucleotide sequence ID" value="NZ_CP130454.1"/>
</dbReference>
<name>A0ABT2EL48_9BACT</name>
<comment type="caution">
    <text evidence="1">The sequence shown here is derived from an EMBL/GenBank/DDBJ whole genome shotgun (WGS) entry which is preliminary data.</text>
</comment>
<evidence type="ECO:0008006" key="3">
    <source>
        <dbReference type="Google" id="ProtNLM"/>
    </source>
</evidence>
<reference evidence="1 2" key="1">
    <citation type="submission" date="2022-08" db="EMBL/GenBank/DDBJ databases">
        <title>Bacterial and archaeal communities from various locations to study Microbial Dark Matter (Phase II).</title>
        <authorList>
            <person name="Stepanauskas R."/>
        </authorList>
    </citation>
    <scope>NUCLEOTIDE SEQUENCE [LARGE SCALE GENOMIC DNA]</scope>
    <source>
        <strain evidence="1 2">PD1</strain>
    </source>
</reference>
<keyword evidence="2" id="KW-1185">Reference proteome</keyword>
<dbReference type="EMBL" id="JANUCP010000002">
    <property type="protein sequence ID" value="MCS3918663.1"/>
    <property type="molecule type" value="Genomic_DNA"/>
</dbReference>
<evidence type="ECO:0000313" key="2">
    <source>
        <dbReference type="Proteomes" id="UP001204798"/>
    </source>
</evidence>
<organism evidence="1 2">
    <name type="scientific">Candidatus Fervidibacter sacchari</name>
    <dbReference type="NCBI Taxonomy" id="1448929"/>
    <lineage>
        <taxon>Bacteria</taxon>
        <taxon>Candidatus Fervidibacterota</taxon>
        <taxon>Candidatus Fervidibacter</taxon>
    </lineage>
</organism>
<sequence length="145" mass="14945">MGRKILLALILPFALLGCGGGDGGDRTPPSVTAVFSRTELPFGGGTVQVTVTISDPSGVAFAQIDVSPRPPNFSPTQLSPQNQQTVTANITISLPANGSASDMVYQVRVKARDVFGNEGTVVVGEVRVRSPLAGIPNLPDPSGAF</sequence>
<accession>A0ABT2EL48</accession>